<evidence type="ECO:0000256" key="1">
    <source>
        <dbReference type="ARBA" id="ARBA00004141"/>
    </source>
</evidence>
<gene>
    <name evidence="6" type="ORF">NRE15_04825</name>
</gene>
<keyword evidence="4 5" id="KW-0472">Membrane</keyword>
<feature type="transmembrane region" description="Helical" evidence="5">
    <location>
        <begin position="38"/>
        <end position="62"/>
    </location>
</feature>
<evidence type="ECO:0000313" key="6">
    <source>
        <dbReference type="EMBL" id="UUX34973.1"/>
    </source>
</evidence>
<reference evidence="6 7" key="1">
    <citation type="submission" date="2022-08" db="EMBL/GenBank/DDBJ databases">
        <title>Aerococcaceae sp. nov isolated from spoiled eye mask.</title>
        <authorList>
            <person name="Zhou G."/>
            <person name="Xie X.-B."/>
            <person name="Shi Q.-S."/>
            <person name="Wang Y.-S."/>
            <person name="Wen X."/>
            <person name="Peng H."/>
            <person name="Yang X.-J."/>
            <person name="Tao H.-B."/>
            <person name="Huang X.-M."/>
        </authorList>
    </citation>
    <scope>NUCLEOTIDE SEQUENCE [LARGE SCALE GENOMIC DNA]</scope>
    <source>
        <strain evidence="7">DM20194951</strain>
    </source>
</reference>
<evidence type="ECO:0000256" key="2">
    <source>
        <dbReference type="ARBA" id="ARBA00022692"/>
    </source>
</evidence>
<evidence type="ECO:0000313" key="7">
    <source>
        <dbReference type="Proteomes" id="UP001315967"/>
    </source>
</evidence>
<evidence type="ECO:0000256" key="5">
    <source>
        <dbReference type="SAM" id="Phobius"/>
    </source>
</evidence>
<name>A0ABY5P897_9LACT</name>
<comment type="subcellular location">
    <subcellularLocation>
        <location evidence="1">Membrane</location>
        <topology evidence="1">Multi-pass membrane protein</topology>
    </subcellularLocation>
</comment>
<dbReference type="RefSeq" id="WP_313794466.1">
    <property type="nucleotide sequence ID" value="NZ_CP102453.1"/>
</dbReference>
<keyword evidence="2 5" id="KW-0812">Transmembrane</keyword>
<dbReference type="EMBL" id="CP102453">
    <property type="protein sequence ID" value="UUX34973.1"/>
    <property type="molecule type" value="Genomic_DNA"/>
</dbReference>
<dbReference type="InterPro" id="IPR021147">
    <property type="entry name" value="DUF697"/>
</dbReference>
<evidence type="ECO:0000256" key="3">
    <source>
        <dbReference type="ARBA" id="ARBA00022989"/>
    </source>
</evidence>
<evidence type="ECO:0000256" key="4">
    <source>
        <dbReference type="ARBA" id="ARBA00023136"/>
    </source>
</evidence>
<feature type="transmembrane region" description="Helical" evidence="5">
    <location>
        <begin position="12"/>
        <end position="32"/>
    </location>
</feature>
<protein>
    <submittedName>
        <fullName evidence="6">YcjF family protein</fullName>
    </submittedName>
</protein>
<keyword evidence="3 5" id="KW-1133">Transmembrane helix</keyword>
<dbReference type="Pfam" id="PF05128">
    <property type="entry name" value="DUF697"/>
    <property type="match status" value="1"/>
</dbReference>
<keyword evidence="7" id="KW-1185">Reference proteome</keyword>
<dbReference type="Proteomes" id="UP001315967">
    <property type="component" value="Chromosome"/>
</dbReference>
<proteinExistence type="predicted"/>
<organism evidence="6 7">
    <name type="scientific">Fundicoccus culcitae</name>
    <dbReference type="NCBI Taxonomy" id="2969821"/>
    <lineage>
        <taxon>Bacteria</taxon>
        <taxon>Bacillati</taxon>
        <taxon>Bacillota</taxon>
        <taxon>Bacilli</taxon>
        <taxon>Lactobacillales</taxon>
        <taxon>Aerococcaceae</taxon>
        <taxon>Fundicoccus</taxon>
    </lineage>
</organism>
<accession>A0ABY5P897</accession>
<sequence>MNNWWKDLRRILLWVSIIFGIIFTIFIINQFITLYQFLAAINSVFAIITVSALLIAITVIAYKLGRVLFSKPLVIELADNASNEEYQEYIKLLTEQLKTNPLLAEIEFKADDPHLEEKIEESFTLLNEKSLPLIKENANAIFLSTAISQNGSLDSFMVIFSNIRMIWQLANIYGTRPSLASLIKLYAQVGSIMLMARTMEDSDLIETQMEPLIASILGESIASAIPGMVPIANLVVSSMMEGSVNAFLTLRVGLVTQNYLSSYHRLNQQTLKRSTSMLALSYMGSIIRTNSKTVLKTVGNAAKKAGVGTAKRWFGFESKGKDAV</sequence>